<protein>
    <recommendedName>
        <fullName evidence="2">SAC3/GANP/THP3 conserved domain-containing protein</fullName>
    </recommendedName>
</protein>
<evidence type="ECO:0000313" key="3">
    <source>
        <dbReference type="Ensembl" id="ENSGMOP00000016121.2"/>
    </source>
</evidence>
<dbReference type="GO" id="GO:0005813">
    <property type="term" value="C:centrosome"/>
    <property type="evidence" value="ECO:0007669"/>
    <property type="project" value="TreeGrafter"/>
</dbReference>
<dbReference type="GO" id="GO:0051225">
    <property type="term" value="P:spindle assembly"/>
    <property type="evidence" value="ECO:0007669"/>
    <property type="project" value="TreeGrafter"/>
</dbReference>
<reference evidence="3" key="1">
    <citation type="submission" date="2025-08" db="UniProtKB">
        <authorList>
            <consortium name="Ensembl"/>
        </authorList>
    </citation>
    <scope>IDENTIFICATION</scope>
</reference>
<evidence type="ECO:0000259" key="2">
    <source>
        <dbReference type="Pfam" id="PF03399"/>
    </source>
</evidence>
<dbReference type="InterPro" id="IPR045107">
    <property type="entry name" value="SAC3/GANP/THP3"/>
</dbReference>
<sequence length="354" mass="40402">NSGCSPRGTCQSMCPNRELQERESQNRLHRFETLAGTEKRAGERCRRPRADPKRTVKEYSRPAAGKDSTRPSDLRPPAVLLRTVCYLIDDIVYDFAFDRLRSVRQDMIIQRTAGPESRAVLERTVRLLAYASFRLCGEPLRLYDPRINDTHLQESLSWLLRCYDTEPGPHGNREEFQALSLLYNLGSSRVLQHTLELPERLRSSPAIALALSINRAFSERNPVRLLRLAQRLSFLQSCALHRHMAAVRRDLLLLYSHGLSSRNCRFPLPRLAKLLALDVAHAGQLCRAHQLEVHQDDQVVFSKTCFSEPEPGGLHSNGSSRLVLVASDVPRRRLEREEEIVNERRVRVIAALGF</sequence>
<name>A0A8C4ZJ92_GADMO</name>
<dbReference type="GO" id="GO:0051298">
    <property type="term" value="P:centrosome duplication"/>
    <property type="evidence" value="ECO:0007669"/>
    <property type="project" value="TreeGrafter"/>
</dbReference>
<dbReference type="PANTHER" id="PTHR12436">
    <property type="entry name" value="80 KDA MCM3-ASSOCIATED PROTEIN"/>
    <property type="match status" value="1"/>
</dbReference>
<dbReference type="Pfam" id="PF03399">
    <property type="entry name" value="SAC3_GANP"/>
    <property type="match status" value="1"/>
</dbReference>
<dbReference type="GeneTree" id="ENSGT00940000160988"/>
<dbReference type="Gene3D" id="1.25.40.990">
    <property type="match status" value="1"/>
</dbReference>
<dbReference type="GO" id="GO:0005634">
    <property type="term" value="C:nucleus"/>
    <property type="evidence" value="ECO:0007669"/>
    <property type="project" value="TreeGrafter"/>
</dbReference>
<evidence type="ECO:0000313" key="4">
    <source>
        <dbReference type="Proteomes" id="UP000694546"/>
    </source>
</evidence>
<organism evidence="3 4">
    <name type="scientific">Gadus morhua</name>
    <name type="common">Atlantic cod</name>
    <dbReference type="NCBI Taxonomy" id="8049"/>
    <lineage>
        <taxon>Eukaryota</taxon>
        <taxon>Metazoa</taxon>
        <taxon>Chordata</taxon>
        <taxon>Craniata</taxon>
        <taxon>Vertebrata</taxon>
        <taxon>Euteleostomi</taxon>
        <taxon>Actinopterygii</taxon>
        <taxon>Neopterygii</taxon>
        <taxon>Teleostei</taxon>
        <taxon>Neoteleostei</taxon>
        <taxon>Acanthomorphata</taxon>
        <taxon>Zeiogadaria</taxon>
        <taxon>Gadariae</taxon>
        <taxon>Gadiformes</taxon>
        <taxon>Gadoidei</taxon>
        <taxon>Gadidae</taxon>
        <taxon>Gadus</taxon>
    </lineage>
</organism>
<dbReference type="AlphaFoldDB" id="A0A8C4ZJ92"/>
<dbReference type="FunFam" id="1.25.40.990:FF:000016">
    <property type="entry name" value="Si:zfos-452g4.1"/>
    <property type="match status" value="1"/>
</dbReference>
<accession>A0A8C4ZJ92</accession>
<dbReference type="OMA" id="IFTHAYN"/>
<reference evidence="3" key="2">
    <citation type="submission" date="2025-09" db="UniProtKB">
        <authorList>
            <consortium name="Ensembl"/>
        </authorList>
    </citation>
    <scope>IDENTIFICATION</scope>
</reference>
<dbReference type="Ensembl" id="ENSGMOT00000016532.2">
    <property type="protein sequence ID" value="ENSGMOP00000016121.2"/>
    <property type="gene ID" value="ENSGMOG00000015065.2"/>
</dbReference>
<keyword evidence="4" id="KW-1185">Reference proteome</keyword>
<evidence type="ECO:0000256" key="1">
    <source>
        <dbReference type="SAM" id="MobiDB-lite"/>
    </source>
</evidence>
<feature type="region of interest" description="Disordered" evidence="1">
    <location>
        <begin position="21"/>
        <end position="73"/>
    </location>
</feature>
<dbReference type="Proteomes" id="UP000694546">
    <property type="component" value="Chromosome 12"/>
</dbReference>
<dbReference type="PANTHER" id="PTHR12436:SF38">
    <property type="entry name" value="SAC3 DOMAIN-CONTAINING PROTEIN 1"/>
    <property type="match status" value="1"/>
</dbReference>
<feature type="compositionally biased region" description="Basic and acidic residues" evidence="1">
    <location>
        <begin position="21"/>
        <end position="60"/>
    </location>
</feature>
<dbReference type="InterPro" id="IPR005062">
    <property type="entry name" value="SAC3/GANP/THP3_conserved"/>
</dbReference>
<feature type="domain" description="SAC3/GANP/THP3 conserved" evidence="2">
    <location>
        <begin position="13"/>
        <end position="294"/>
    </location>
</feature>
<dbReference type="GO" id="GO:0005819">
    <property type="term" value="C:spindle"/>
    <property type="evidence" value="ECO:0007669"/>
    <property type="project" value="TreeGrafter"/>
</dbReference>
<proteinExistence type="predicted"/>